<dbReference type="SUPFAM" id="SSF53474">
    <property type="entry name" value="alpha/beta-Hydrolases"/>
    <property type="match status" value="1"/>
</dbReference>
<sequence length="295" mass="34034">MNNNLLGEGVAYKVTAVNKRKVSYFESGSKDDATILLIHGFGSTALNFLPLMRELNHYHLIAVDLPARRESSFSFDEDFYQPKNLAHWLHDFVEHIGLSNFHIAAHSMGAHYMFEYALCYPVLSCISLDGGYIVPSLFPNYSLEEELNNTKAYIENLLFENEDEYYNKMKEQGESEETALIDRRLLVEKDGKLYFNMPAEVAVNYVKGASNYPDYELLENIKVPVLLLRSDLPAEYNEVREKSIEQFLKHLSAELIVVKDSKHSIYTSQKEQTAKYINNWMRKNISSKTFGKEVR</sequence>
<organism evidence="2 3">
    <name type="scientific">Macrococcus lamae</name>
    <dbReference type="NCBI Taxonomy" id="198484"/>
    <lineage>
        <taxon>Bacteria</taxon>
        <taxon>Bacillati</taxon>
        <taxon>Bacillota</taxon>
        <taxon>Bacilli</taxon>
        <taxon>Bacillales</taxon>
        <taxon>Staphylococcaceae</taxon>
        <taxon>Macrococcus</taxon>
    </lineage>
</organism>
<dbReference type="RefSeq" id="WP_133443556.1">
    <property type="nucleotide sequence ID" value="NZ_SCWB01000006.1"/>
</dbReference>
<protein>
    <submittedName>
        <fullName evidence="2">Alpha/beta hydrolase</fullName>
    </submittedName>
</protein>
<dbReference type="Gene3D" id="3.40.50.1820">
    <property type="entry name" value="alpha/beta hydrolase"/>
    <property type="match status" value="1"/>
</dbReference>
<dbReference type="InterPro" id="IPR050266">
    <property type="entry name" value="AB_hydrolase_sf"/>
</dbReference>
<name>A0A4R6BUW4_9STAP</name>
<dbReference type="Pfam" id="PF00561">
    <property type="entry name" value="Abhydrolase_1"/>
    <property type="match status" value="1"/>
</dbReference>
<evidence type="ECO:0000259" key="1">
    <source>
        <dbReference type="Pfam" id="PF00561"/>
    </source>
</evidence>
<dbReference type="GO" id="GO:0047372">
    <property type="term" value="F:monoacylglycerol lipase activity"/>
    <property type="evidence" value="ECO:0007669"/>
    <property type="project" value="TreeGrafter"/>
</dbReference>
<dbReference type="GO" id="GO:0046464">
    <property type="term" value="P:acylglycerol catabolic process"/>
    <property type="evidence" value="ECO:0007669"/>
    <property type="project" value="TreeGrafter"/>
</dbReference>
<dbReference type="AlphaFoldDB" id="A0A4R6BUW4"/>
<evidence type="ECO:0000313" key="3">
    <source>
        <dbReference type="Proteomes" id="UP000294802"/>
    </source>
</evidence>
<reference evidence="2 3" key="1">
    <citation type="submission" date="2019-01" db="EMBL/GenBank/DDBJ databases">
        <title>Draft genome sequences of the type strains of six Macrococcus species.</title>
        <authorList>
            <person name="Mazhar S."/>
            <person name="Altermann E."/>
            <person name="Hill C."/>
            <person name="Mcauliffe O."/>
        </authorList>
    </citation>
    <scope>NUCLEOTIDE SEQUENCE [LARGE SCALE GENOMIC DNA]</scope>
    <source>
        <strain evidence="2 3">CCM4815</strain>
    </source>
</reference>
<feature type="domain" description="AB hydrolase-1" evidence="1">
    <location>
        <begin position="34"/>
        <end position="266"/>
    </location>
</feature>
<keyword evidence="2" id="KW-0378">Hydrolase</keyword>
<comment type="caution">
    <text evidence="2">The sequence shown here is derived from an EMBL/GenBank/DDBJ whole genome shotgun (WGS) entry which is preliminary data.</text>
</comment>
<gene>
    <name evidence="2" type="ORF">ERX29_04780</name>
</gene>
<dbReference type="EMBL" id="SCWB01000006">
    <property type="protein sequence ID" value="TDM12133.1"/>
    <property type="molecule type" value="Genomic_DNA"/>
</dbReference>
<dbReference type="Proteomes" id="UP000294802">
    <property type="component" value="Unassembled WGS sequence"/>
</dbReference>
<dbReference type="OrthoDB" id="9775557at2"/>
<evidence type="ECO:0000313" key="2">
    <source>
        <dbReference type="EMBL" id="TDM12133.1"/>
    </source>
</evidence>
<dbReference type="PANTHER" id="PTHR43798:SF5">
    <property type="entry name" value="MONOACYLGLYCEROL LIPASE ABHD6"/>
    <property type="match status" value="1"/>
</dbReference>
<keyword evidence="3" id="KW-1185">Reference proteome</keyword>
<dbReference type="InterPro" id="IPR029058">
    <property type="entry name" value="AB_hydrolase_fold"/>
</dbReference>
<dbReference type="GO" id="GO:0016020">
    <property type="term" value="C:membrane"/>
    <property type="evidence" value="ECO:0007669"/>
    <property type="project" value="TreeGrafter"/>
</dbReference>
<dbReference type="InterPro" id="IPR000073">
    <property type="entry name" value="AB_hydrolase_1"/>
</dbReference>
<accession>A0A4R6BUW4</accession>
<dbReference type="PANTHER" id="PTHR43798">
    <property type="entry name" value="MONOACYLGLYCEROL LIPASE"/>
    <property type="match status" value="1"/>
</dbReference>
<proteinExistence type="predicted"/>